<dbReference type="EMBL" id="JBEUOH010000010">
    <property type="protein sequence ID" value="KAL0882420.1"/>
    <property type="molecule type" value="Genomic_DNA"/>
</dbReference>
<dbReference type="PANTHER" id="PTHR47027">
    <property type="entry name" value="REVERSE TRANSCRIPTASE DOMAIN-CONTAINING PROTEIN"/>
    <property type="match status" value="1"/>
</dbReference>
<keyword evidence="3" id="KW-1185">Reference proteome</keyword>
<name>A0ABR3I0X2_LOXSC</name>
<protein>
    <recommendedName>
        <fullName evidence="1">Reverse transcriptase domain-containing protein</fullName>
    </recommendedName>
</protein>
<dbReference type="Proteomes" id="UP001549920">
    <property type="component" value="Unassembled WGS sequence"/>
</dbReference>
<dbReference type="PROSITE" id="PS50878">
    <property type="entry name" value="RT_POL"/>
    <property type="match status" value="1"/>
</dbReference>
<dbReference type="PANTHER" id="PTHR47027:SF20">
    <property type="entry name" value="REVERSE TRANSCRIPTASE-LIKE PROTEIN WITH RNA-DIRECTED DNA POLYMERASE DOMAIN"/>
    <property type="match status" value="1"/>
</dbReference>
<comment type="caution">
    <text evidence="2">The sequence shown here is derived from an EMBL/GenBank/DDBJ whole genome shotgun (WGS) entry which is preliminary data.</text>
</comment>
<evidence type="ECO:0000313" key="3">
    <source>
        <dbReference type="Proteomes" id="UP001549920"/>
    </source>
</evidence>
<evidence type="ECO:0000259" key="1">
    <source>
        <dbReference type="PROSITE" id="PS50878"/>
    </source>
</evidence>
<sequence length="245" mass="28642">MKGIDIGTKKLTNLRFADDIVLFANTSTELATMLEQLSEASLEVGLMMNRSKTKVMTNAAEHDIVVSGQRMEYVDEYIYRGQIVSFENRQDKEIGRRIENAWKSFWSMKAYMKGDLPISLKRKLVDICILPVLTAMERSVLGIKRMDKVRNTAIRSRTGIADVGEKAARLKWEWAGHVCRMHPDRWAQIVTRWIPADDYRRRGRPRKRWCADLVSFAKDWESLAMHRDRWKSLWETFAQQWDDIG</sequence>
<proteinExistence type="predicted"/>
<dbReference type="Pfam" id="PF00078">
    <property type="entry name" value="RVT_1"/>
    <property type="match status" value="1"/>
</dbReference>
<gene>
    <name evidence="2" type="ORF">ABMA27_000903</name>
</gene>
<feature type="domain" description="Reverse transcriptase" evidence="1">
    <location>
        <begin position="1"/>
        <end position="84"/>
    </location>
</feature>
<accession>A0ABR3I0X2</accession>
<evidence type="ECO:0000313" key="2">
    <source>
        <dbReference type="EMBL" id="KAL0882420.1"/>
    </source>
</evidence>
<reference evidence="2 3" key="1">
    <citation type="submission" date="2024-06" db="EMBL/GenBank/DDBJ databases">
        <title>A chromosome-level genome assembly of beet webworm, Loxostege sticticalis.</title>
        <authorList>
            <person name="Zhang Y."/>
        </authorList>
    </citation>
    <scope>NUCLEOTIDE SEQUENCE [LARGE SCALE GENOMIC DNA]</scope>
    <source>
        <strain evidence="2">AQ026</strain>
        <tissue evidence="2">Whole body</tissue>
    </source>
</reference>
<dbReference type="InterPro" id="IPR000477">
    <property type="entry name" value="RT_dom"/>
</dbReference>
<organism evidence="2 3">
    <name type="scientific">Loxostege sticticalis</name>
    <name type="common">Beet webworm moth</name>
    <dbReference type="NCBI Taxonomy" id="481309"/>
    <lineage>
        <taxon>Eukaryota</taxon>
        <taxon>Metazoa</taxon>
        <taxon>Ecdysozoa</taxon>
        <taxon>Arthropoda</taxon>
        <taxon>Hexapoda</taxon>
        <taxon>Insecta</taxon>
        <taxon>Pterygota</taxon>
        <taxon>Neoptera</taxon>
        <taxon>Endopterygota</taxon>
        <taxon>Lepidoptera</taxon>
        <taxon>Glossata</taxon>
        <taxon>Ditrysia</taxon>
        <taxon>Pyraloidea</taxon>
        <taxon>Crambidae</taxon>
        <taxon>Pyraustinae</taxon>
        <taxon>Loxostege</taxon>
    </lineage>
</organism>